<dbReference type="AlphaFoldDB" id="A0A9N7MPW7"/>
<accession>A0A9N7MPW7</accession>
<evidence type="ECO:0000259" key="1">
    <source>
        <dbReference type="Pfam" id="PF03469"/>
    </source>
</evidence>
<dbReference type="InterPro" id="IPR005379">
    <property type="entry name" value="FDM1-5/IDN2_XH"/>
</dbReference>
<comment type="caution">
    <text evidence="2">The sequence shown here is derived from an EMBL/GenBank/DDBJ whole genome shotgun (WGS) entry which is preliminary data.</text>
</comment>
<dbReference type="PANTHER" id="PTHR21596">
    <property type="entry name" value="RIBONUCLEASE P SUBUNIT P38"/>
    <property type="match status" value="1"/>
</dbReference>
<dbReference type="EMBL" id="CACSLK010013607">
    <property type="protein sequence ID" value="CAA0815841.1"/>
    <property type="molecule type" value="Genomic_DNA"/>
</dbReference>
<dbReference type="GO" id="GO:0080188">
    <property type="term" value="P:gene silencing by siRNA-directed DNA methylation"/>
    <property type="evidence" value="ECO:0007669"/>
    <property type="project" value="InterPro"/>
</dbReference>
<evidence type="ECO:0000313" key="3">
    <source>
        <dbReference type="Proteomes" id="UP001153555"/>
    </source>
</evidence>
<sequence>MGAIDDKAFTTACRKRFLAGEAEVKAVQMCSIWQEKVENVEWRQIRVVKDKDDKHAKEDDDELWELREEWGENIYEDVTCFVYFLLRISSKLQI</sequence>
<proteinExistence type="predicted"/>
<feature type="domain" description="Factor of DNA methylation 1-5/IDN2" evidence="1">
    <location>
        <begin position="1"/>
        <end position="79"/>
    </location>
</feature>
<evidence type="ECO:0000313" key="2">
    <source>
        <dbReference type="EMBL" id="CAA0815841.1"/>
    </source>
</evidence>
<protein>
    <submittedName>
        <fullName evidence="2">Factor of DNA methylation 1</fullName>
    </submittedName>
</protein>
<organism evidence="2 3">
    <name type="scientific">Striga hermonthica</name>
    <name type="common">Purple witchweed</name>
    <name type="synonym">Buchnera hermonthica</name>
    <dbReference type="NCBI Taxonomy" id="68872"/>
    <lineage>
        <taxon>Eukaryota</taxon>
        <taxon>Viridiplantae</taxon>
        <taxon>Streptophyta</taxon>
        <taxon>Embryophyta</taxon>
        <taxon>Tracheophyta</taxon>
        <taxon>Spermatophyta</taxon>
        <taxon>Magnoliopsida</taxon>
        <taxon>eudicotyledons</taxon>
        <taxon>Gunneridae</taxon>
        <taxon>Pentapetalae</taxon>
        <taxon>asterids</taxon>
        <taxon>lamiids</taxon>
        <taxon>Lamiales</taxon>
        <taxon>Orobanchaceae</taxon>
        <taxon>Buchnereae</taxon>
        <taxon>Striga</taxon>
    </lineage>
</organism>
<keyword evidence="3" id="KW-1185">Reference proteome</keyword>
<dbReference type="Proteomes" id="UP001153555">
    <property type="component" value="Unassembled WGS sequence"/>
</dbReference>
<gene>
    <name evidence="2" type="ORF">SHERM_15727</name>
</gene>
<dbReference type="Pfam" id="PF03469">
    <property type="entry name" value="XH"/>
    <property type="match status" value="1"/>
</dbReference>
<dbReference type="PANTHER" id="PTHR21596:SF3">
    <property type="entry name" value="FACTOR OF DNA METHYLATION 1-RELATED"/>
    <property type="match status" value="1"/>
</dbReference>
<name>A0A9N7MPW7_STRHE</name>
<dbReference type="InterPro" id="IPR045177">
    <property type="entry name" value="FDM1-5/IDN2"/>
</dbReference>
<dbReference type="OrthoDB" id="1892195at2759"/>
<reference evidence="2" key="1">
    <citation type="submission" date="2019-12" db="EMBL/GenBank/DDBJ databases">
        <authorList>
            <person name="Scholes J."/>
        </authorList>
    </citation>
    <scope>NUCLEOTIDE SEQUENCE</scope>
</reference>